<dbReference type="AlphaFoldDB" id="A0AAV1AAY6"/>
<accession>A0AAV1AAY6</accession>
<dbReference type="Proteomes" id="UP001157006">
    <property type="component" value="Chromosome 3"/>
</dbReference>
<evidence type="ECO:0000313" key="1">
    <source>
        <dbReference type="EMBL" id="CAI8606597.1"/>
    </source>
</evidence>
<reference evidence="1 2" key="1">
    <citation type="submission" date="2023-01" db="EMBL/GenBank/DDBJ databases">
        <authorList>
            <person name="Kreplak J."/>
        </authorList>
    </citation>
    <scope>NUCLEOTIDE SEQUENCE [LARGE SCALE GENOMIC DNA]</scope>
</reference>
<gene>
    <name evidence="1" type="ORF">VFH_III237760</name>
</gene>
<organism evidence="1 2">
    <name type="scientific">Vicia faba</name>
    <name type="common">Broad bean</name>
    <name type="synonym">Faba vulgaris</name>
    <dbReference type="NCBI Taxonomy" id="3906"/>
    <lineage>
        <taxon>Eukaryota</taxon>
        <taxon>Viridiplantae</taxon>
        <taxon>Streptophyta</taxon>
        <taxon>Embryophyta</taxon>
        <taxon>Tracheophyta</taxon>
        <taxon>Spermatophyta</taxon>
        <taxon>Magnoliopsida</taxon>
        <taxon>eudicotyledons</taxon>
        <taxon>Gunneridae</taxon>
        <taxon>Pentapetalae</taxon>
        <taxon>rosids</taxon>
        <taxon>fabids</taxon>
        <taxon>Fabales</taxon>
        <taxon>Fabaceae</taxon>
        <taxon>Papilionoideae</taxon>
        <taxon>50 kb inversion clade</taxon>
        <taxon>NPAAA clade</taxon>
        <taxon>Hologalegina</taxon>
        <taxon>IRL clade</taxon>
        <taxon>Fabeae</taxon>
        <taxon>Vicia</taxon>
    </lineage>
</organism>
<dbReference type="EMBL" id="OX451738">
    <property type="protein sequence ID" value="CAI8606597.1"/>
    <property type="molecule type" value="Genomic_DNA"/>
</dbReference>
<protein>
    <submittedName>
        <fullName evidence="1">Uncharacterized protein</fullName>
    </submittedName>
</protein>
<evidence type="ECO:0000313" key="2">
    <source>
        <dbReference type="Proteomes" id="UP001157006"/>
    </source>
</evidence>
<name>A0AAV1AAY6_VICFA</name>
<keyword evidence="2" id="KW-1185">Reference proteome</keyword>
<sequence length="118" mass="13815">MRNPNIQKEELVSKGRKYYYLSIIQDFTKTKDSTTQEISNVNRQCEELKVFNSKLKAKQKELNINGPKGEYKNPNLEINKPTKVNDFIKSSVNTSNTEQRIHLANNFEKVSDFETREK</sequence>
<proteinExistence type="predicted"/>